<feature type="coiled-coil region" evidence="3">
    <location>
        <begin position="220"/>
        <end position="247"/>
    </location>
</feature>
<dbReference type="SUPFAM" id="SSF49785">
    <property type="entry name" value="Galactose-binding domain-like"/>
    <property type="match status" value="1"/>
</dbReference>
<keyword evidence="2" id="KW-0326">Glycosidase</keyword>
<evidence type="ECO:0000256" key="1">
    <source>
        <dbReference type="ARBA" id="ARBA00022801"/>
    </source>
</evidence>
<dbReference type="InterPro" id="IPR008979">
    <property type="entry name" value="Galactose-bd-like_sf"/>
</dbReference>
<reference evidence="7" key="1">
    <citation type="journal article" date="2019" name="Int. J. Syst. Evol. Microbiol.">
        <title>The Global Catalogue of Microorganisms (GCM) 10K type strain sequencing project: providing services to taxonomists for standard genome sequencing and annotation.</title>
        <authorList>
            <consortium name="The Broad Institute Genomics Platform"/>
            <consortium name="The Broad Institute Genome Sequencing Center for Infectious Disease"/>
            <person name="Wu L."/>
            <person name="Ma J."/>
        </authorList>
    </citation>
    <scope>NUCLEOTIDE SEQUENCE [LARGE SCALE GENOMIC DNA]</scope>
    <source>
        <strain evidence="7">DT92</strain>
    </source>
</reference>
<evidence type="ECO:0000259" key="4">
    <source>
        <dbReference type="Pfam" id="PF03629"/>
    </source>
</evidence>
<sequence length="648" mass="74055">MSTNPVVLWVLVLFTSITSMAQLKVSKLFADGMVIQRDEEIPVWGWGTKDSKVSITYDHKDFSSKIASDGTWEIKLPKKKAGGPYSLKIQSGNEVIDIKNILVGDVWLCSGQSNMEWTLKNSLNAEIEIRNASNDQIRHFKIPRSYAFTPEQNLRGGEWTSAKDSTLANFTAVGYYFAKELYQTQKIAIGLINSSWGGSRIEPWMRAETLGFKNAKEAFEAAIKAQKDRKEEQLKILKQKLQELPIEELGILDDGNFAYTDPNFDHSSWSAMELPSYWEDQNLQALDGIVWFRKNFKMPDKFVEGSAAEIQLGAIDDTDQVWVNGFNIGGLTQSYYVKRKYTIPKGILKKNNLISIRVEDTGGGGGIYGRPEEMNITFQGKRIPLHGNWKYKVAQVYLAKPDAQINQIPTVLYNKMIHPIHRFPIKGIIWYQGESNSGDQSAFAYRNLFKKMIQDWRLQWHKKELPFLFVQLANYMKAVEQPVKSNWAVTRESQSKALELPNTAQAVIIDIGDAMDIHPRNKQDVGYRLAVAARKISYDEDIVYSGPVYESHEIRENKIVINFDHKGSGLWAKNTDNNQLFEFSIAGRDRKFYPAKAKIEQDQIIVWSEKVINPIAVRYAWADNPDKANFYNKEGLPASPFRTDQWEE</sequence>
<dbReference type="Gene3D" id="2.60.120.260">
    <property type="entry name" value="Galactose-binding domain-like"/>
    <property type="match status" value="1"/>
</dbReference>
<keyword evidence="1" id="KW-0378">Hydrolase</keyword>
<keyword evidence="3" id="KW-0175">Coiled coil</keyword>
<dbReference type="Pfam" id="PF03629">
    <property type="entry name" value="SASA"/>
    <property type="match status" value="2"/>
</dbReference>
<comment type="caution">
    <text evidence="6">The sequence shown here is derived from an EMBL/GenBank/DDBJ whole genome shotgun (WGS) entry which is preliminary data.</text>
</comment>
<feature type="domain" description="Sialate O-acetylesterase" evidence="4">
    <location>
        <begin position="409"/>
        <end position="512"/>
    </location>
</feature>
<dbReference type="RefSeq" id="WP_378321496.1">
    <property type="nucleotide sequence ID" value="NZ_JBHUHY010000017.1"/>
</dbReference>
<keyword evidence="7" id="KW-1185">Reference proteome</keyword>
<evidence type="ECO:0000259" key="5">
    <source>
        <dbReference type="Pfam" id="PF13364"/>
    </source>
</evidence>
<feature type="domain" description="Beta-galactosidase jelly roll" evidence="5">
    <location>
        <begin position="258"/>
        <end position="362"/>
    </location>
</feature>
<dbReference type="Proteomes" id="UP001597344">
    <property type="component" value="Unassembled WGS sequence"/>
</dbReference>
<evidence type="ECO:0000256" key="3">
    <source>
        <dbReference type="SAM" id="Coils"/>
    </source>
</evidence>
<name>A0ABW5B0H1_9FLAO</name>
<dbReference type="PANTHER" id="PTHR22901:SF0">
    <property type="entry name" value="SIALATE O-ACETYLESTERASE"/>
    <property type="match status" value="1"/>
</dbReference>
<dbReference type="SUPFAM" id="SSF52266">
    <property type="entry name" value="SGNH hydrolase"/>
    <property type="match status" value="1"/>
</dbReference>
<dbReference type="InterPro" id="IPR036514">
    <property type="entry name" value="SGNH_hydro_sf"/>
</dbReference>
<dbReference type="Pfam" id="PF13364">
    <property type="entry name" value="BetaGal_ABD2"/>
    <property type="match status" value="1"/>
</dbReference>
<evidence type="ECO:0000256" key="2">
    <source>
        <dbReference type="ARBA" id="ARBA00023295"/>
    </source>
</evidence>
<accession>A0ABW5B0H1</accession>
<evidence type="ECO:0000313" key="7">
    <source>
        <dbReference type="Proteomes" id="UP001597344"/>
    </source>
</evidence>
<dbReference type="InterPro" id="IPR005181">
    <property type="entry name" value="SASA"/>
</dbReference>
<proteinExistence type="predicted"/>
<evidence type="ECO:0000313" key="6">
    <source>
        <dbReference type="EMBL" id="MFD2188461.1"/>
    </source>
</evidence>
<dbReference type="InterPro" id="IPR039329">
    <property type="entry name" value="SIAE"/>
</dbReference>
<gene>
    <name evidence="6" type="ORF">ACFSJT_16765</name>
</gene>
<organism evidence="6 7">
    <name type="scientific">Aquimarina celericrescens</name>
    <dbReference type="NCBI Taxonomy" id="1964542"/>
    <lineage>
        <taxon>Bacteria</taxon>
        <taxon>Pseudomonadati</taxon>
        <taxon>Bacteroidota</taxon>
        <taxon>Flavobacteriia</taxon>
        <taxon>Flavobacteriales</taxon>
        <taxon>Flavobacteriaceae</taxon>
        <taxon>Aquimarina</taxon>
    </lineage>
</organism>
<dbReference type="Gene3D" id="3.40.50.1110">
    <property type="entry name" value="SGNH hydrolase"/>
    <property type="match status" value="2"/>
</dbReference>
<dbReference type="InterPro" id="IPR025300">
    <property type="entry name" value="BetaGal_jelly_roll_dom"/>
</dbReference>
<dbReference type="EMBL" id="JBHUHY010000017">
    <property type="protein sequence ID" value="MFD2188461.1"/>
    <property type="molecule type" value="Genomic_DNA"/>
</dbReference>
<feature type="domain" description="Sialate O-acetylesterase" evidence="4">
    <location>
        <begin position="104"/>
        <end position="231"/>
    </location>
</feature>
<dbReference type="PANTHER" id="PTHR22901">
    <property type="entry name" value="SIALATE O-ACETYLESTERASE"/>
    <property type="match status" value="1"/>
</dbReference>
<protein>
    <submittedName>
        <fullName evidence="6">Sialate O-acetylesterase</fullName>
    </submittedName>
</protein>